<gene>
    <name evidence="2" type="ordered locus">sce3177</name>
</gene>
<dbReference type="InterPro" id="IPR025438">
    <property type="entry name" value="DUF4180"/>
</dbReference>
<keyword evidence="3" id="KW-1185">Reference proteome</keyword>
<dbReference type="eggNOG" id="COG1695">
    <property type="taxonomic scope" value="Bacteria"/>
</dbReference>
<dbReference type="HOGENOM" id="CLU_151995_1_0_7"/>
<sequence length="121" mass="13666">MGTELIERGSLRIVHVTSTDKPIRARQDALDVMVGHGYTDVAGIAIDETCFDPDFFRLKTGIAGELLQIFVNYRIRVAILGDFSKYPGDTLHAFIAECNRGQHIFFVHDVEEAIRYFSHHA</sequence>
<dbReference type="BioCyc" id="SCEL448385:SCE_RS16285-MONOMER"/>
<feature type="domain" description="DUF4180" evidence="1">
    <location>
        <begin position="11"/>
        <end position="115"/>
    </location>
</feature>
<dbReference type="Proteomes" id="UP000002139">
    <property type="component" value="Chromosome"/>
</dbReference>
<evidence type="ECO:0000313" key="2">
    <source>
        <dbReference type="EMBL" id="CAN93336.1"/>
    </source>
</evidence>
<accession>A9GJ00</accession>
<dbReference type="EMBL" id="AM746676">
    <property type="protein sequence ID" value="CAN93336.1"/>
    <property type="molecule type" value="Genomic_DNA"/>
</dbReference>
<evidence type="ECO:0000259" key="1">
    <source>
        <dbReference type="Pfam" id="PF13788"/>
    </source>
</evidence>
<proteinExistence type="predicted"/>
<dbReference type="OrthoDB" id="8595425at2"/>
<organism evidence="2 3">
    <name type="scientific">Sorangium cellulosum (strain So ce56)</name>
    <name type="common">Polyangium cellulosum (strain So ce56)</name>
    <dbReference type="NCBI Taxonomy" id="448385"/>
    <lineage>
        <taxon>Bacteria</taxon>
        <taxon>Pseudomonadati</taxon>
        <taxon>Myxococcota</taxon>
        <taxon>Polyangia</taxon>
        <taxon>Polyangiales</taxon>
        <taxon>Polyangiaceae</taxon>
        <taxon>Sorangium</taxon>
    </lineage>
</organism>
<dbReference type="STRING" id="448385.sce3177"/>
<dbReference type="Pfam" id="PF13788">
    <property type="entry name" value="DUF4180"/>
    <property type="match status" value="1"/>
</dbReference>
<evidence type="ECO:0000313" key="3">
    <source>
        <dbReference type="Proteomes" id="UP000002139"/>
    </source>
</evidence>
<dbReference type="KEGG" id="scl:sce3177"/>
<dbReference type="AlphaFoldDB" id="A9GJ00"/>
<protein>
    <recommendedName>
        <fullName evidence="1">DUF4180 domain-containing protein</fullName>
    </recommendedName>
</protein>
<dbReference type="RefSeq" id="WP_012235808.1">
    <property type="nucleotide sequence ID" value="NC_010162.1"/>
</dbReference>
<reference evidence="2 3" key="1">
    <citation type="journal article" date="2007" name="Nat. Biotechnol.">
        <title>Complete genome sequence of the myxobacterium Sorangium cellulosum.</title>
        <authorList>
            <person name="Schneiker S."/>
            <person name="Perlova O."/>
            <person name="Kaiser O."/>
            <person name="Gerth K."/>
            <person name="Alici A."/>
            <person name="Altmeyer M.O."/>
            <person name="Bartels D."/>
            <person name="Bekel T."/>
            <person name="Beyer S."/>
            <person name="Bode E."/>
            <person name="Bode H.B."/>
            <person name="Bolten C.J."/>
            <person name="Choudhuri J.V."/>
            <person name="Doss S."/>
            <person name="Elnakady Y.A."/>
            <person name="Frank B."/>
            <person name="Gaigalat L."/>
            <person name="Goesmann A."/>
            <person name="Groeger C."/>
            <person name="Gross F."/>
            <person name="Jelsbak L."/>
            <person name="Jelsbak L."/>
            <person name="Kalinowski J."/>
            <person name="Kegler C."/>
            <person name="Knauber T."/>
            <person name="Konietzny S."/>
            <person name="Kopp M."/>
            <person name="Krause L."/>
            <person name="Krug D."/>
            <person name="Linke B."/>
            <person name="Mahmud T."/>
            <person name="Martinez-Arias R."/>
            <person name="McHardy A.C."/>
            <person name="Merai M."/>
            <person name="Meyer F."/>
            <person name="Mormann S."/>
            <person name="Munoz-Dorado J."/>
            <person name="Perez J."/>
            <person name="Pradella S."/>
            <person name="Rachid S."/>
            <person name="Raddatz G."/>
            <person name="Rosenau F."/>
            <person name="Rueckert C."/>
            <person name="Sasse F."/>
            <person name="Scharfe M."/>
            <person name="Schuster S.C."/>
            <person name="Suen G."/>
            <person name="Treuner-Lange A."/>
            <person name="Velicer G.J."/>
            <person name="Vorholter F.-J."/>
            <person name="Weissman K.J."/>
            <person name="Welch R.D."/>
            <person name="Wenzel S.C."/>
            <person name="Whitworth D.E."/>
            <person name="Wilhelm S."/>
            <person name="Wittmann C."/>
            <person name="Bloecker H."/>
            <person name="Puehler A."/>
            <person name="Mueller R."/>
        </authorList>
    </citation>
    <scope>NUCLEOTIDE SEQUENCE [LARGE SCALE GENOMIC DNA]</scope>
    <source>
        <strain evidence="3">So ce56</strain>
    </source>
</reference>
<name>A9GJ00_SORC5</name>